<feature type="compositionally biased region" description="Basic and acidic residues" evidence="1">
    <location>
        <begin position="230"/>
        <end position="239"/>
    </location>
</feature>
<dbReference type="Proteomes" id="UP000824998">
    <property type="component" value="Unassembled WGS sequence"/>
</dbReference>
<dbReference type="EMBL" id="MU251444">
    <property type="protein sequence ID" value="KAG9235009.1"/>
    <property type="molecule type" value="Genomic_DNA"/>
</dbReference>
<sequence>MQSASLQVDMESWTRGDMPGKEHRRFSGTAWQGEIVPRVIDRLATCKAVTDSDGGTESRRRASDGRLRKLLGRLSAVKQLYWVLPPRHVLLETSVRMALQEMGQDFLSKEDLLSILFGEPTLETRDSRLDPSRNKGPRAMVQLVDRTTMLVPEGPIEEAQRGGFANGHWPMDEGQRMRDPHEGVDRNQQPDSSSEEIRGAGRRDGAECDGRRLSAGLKLALQESGLRTQEPGRQKEIRDAQWQPKHPPERMGEVDIATVEICRCDGDADRNPEKEEHRLLLVHLKVIRDAMTIMLIESKINQGWLPGRNPLLALSQFSLSSQLSPPPC</sequence>
<proteinExistence type="predicted"/>
<organism evidence="2 3">
    <name type="scientific">Amylocarpus encephaloides</name>
    <dbReference type="NCBI Taxonomy" id="45428"/>
    <lineage>
        <taxon>Eukaryota</taxon>
        <taxon>Fungi</taxon>
        <taxon>Dikarya</taxon>
        <taxon>Ascomycota</taxon>
        <taxon>Pezizomycotina</taxon>
        <taxon>Leotiomycetes</taxon>
        <taxon>Helotiales</taxon>
        <taxon>Helotiales incertae sedis</taxon>
        <taxon>Amylocarpus</taxon>
    </lineage>
</organism>
<evidence type="ECO:0000313" key="3">
    <source>
        <dbReference type="Proteomes" id="UP000824998"/>
    </source>
</evidence>
<dbReference type="AlphaFoldDB" id="A0A9P7YJH8"/>
<reference evidence="2" key="1">
    <citation type="journal article" date="2021" name="IMA Fungus">
        <title>Genomic characterization of three marine fungi, including Emericellopsis atlantica sp. nov. with signatures of a generalist lifestyle and marine biomass degradation.</title>
        <authorList>
            <person name="Hagestad O.C."/>
            <person name="Hou L."/>
            <person name="Andersen J.H."/>
            <person name="Hansen E.H."/>
            <person name="Altermark B."/>
            <person name="Li C."/>
            <person name="Kuhnert E."/>
            <person name="Cox R.J."/>
            <person name="Crous P.W."/>
            <person name="Spatafora J.W."/>
            <person name="Lail K."/>
            <person name="Amirebrahimi M."/>
            <person name="Lipzen A."/>
            <person name="Pangilinan J."/>
            <person name="Andreopoulos W."/>
            <person name="Hayes R.D."/>
            <person name="Ng V."/>
            <person name="Grigoriev I.V."/>
            <person name="Jackson S.A."/>
            <person name="Sutton T.D.S."/>
            <person name="Dobson A.D.W."/>
            <person name="Rama T."/>
        </authorList>
    </citation>
    <scope>NUCLEOTIDE SEQUENCE</scope>
    <source>
        <strain evidence="2">TRa018bII</strain>
    </source>
</reference>
<feature type="region of interest" description="Disordered" evidence="1">
    <location>
        <begin position="159"/>
        <end position="209"/>
    </location>
</feature>
<feature type="region of interest" description="Disordered" evidence="1">
    <location>
        <begin position="1"/>
        <end position="24"/>
    </location>
</feature>
<feature type="region of interest" description="Disordered" evidence="1">
    <location>
        <begin position="223"/>
        <end position="249"/>
    </location>
</feature>
<protein>
    <submittedName>
        <fullName evidence="2">Uncharacterized protein</fullName>
    </submittedName>
</protein>
<comment type="caution">
    <text evidence="2">The sequence shown here is derived from an EMBL/GenBank/DDBJ whole genome shotgun (WGS) entry which is preliminary data.</text>
</comment>
<evidence type="ECO:0000256" key="1">
    <source>
        <dbReference type="SAM" id="MobiDB-lite"/>
    </source>
</evidence>
<feature type="compositionally biased region" description="Basic and acidic residues" evidence="1">
    <location>
        <begin position="12"/>
        <end position="21"/>
    </location>
</feature>
<gene>
    <name evidence="2" type="ORF">BJ875DRAFT_542464</name>
</gene>
<feature type="compositionally biased region" description="Basic and acidic residues" evidence="1">
    <location>
        <begin position="170"/>
        <end position="185"/>
    </location>
</feature>
<evidence type="ECO:0000313" key="2">
    <source>
        <dbReference type="EMBL" id="KAG9235009.1"/>
    </source>
</evidence>
<feature type="compositionally biased region" description="Basic and acidic residues" evidence="1">
    <location>
        <begin position="195"/>
        <end position="209"/>
    </location>
</feature>
<name>A0A9P7YJH8_9HELO</name>
<keyword evidence="3" id="KW-1185">Reference proteome</keyword>
<accession>A0A9P7YJH8</accession>